<evidence type="ECO:0000313" key="2">
    <source>
        <dbReference type="EMBL" id="GGH55159.1"/>
    </source>
</evidence>
<evidence type="ECO:0000313" key="3">
    <source>
        <dbReference type="Proteomes" id="UP000600214"/>
    </source>
</evidence>
<keyword evidence="1" id="KW-0732">Signal</keyword>
<proteinExistence type="predicted"/>
<dbReference type="PROSITE" id="PS51257">
    <property type="entry name" value="PROKAR_LIPOPROTEIN"/>
    <property type="match status" value="1"/>
</dbReference>
<dbReference type="Proteomes" id="UP000600214">
    <property type="component" value="Unassembled WGS sequence"/>
</dbReference>
<dbReference type="RefSeq" id="WP_188939244.1">
    <property type="nucleotide sequence ID" value="NZ_BMIA01000008.1"/>
</dbReference>
<protein>
    <recommendedName>
        <fullName evidence="4">Beta-propeller repeat-containing protein</fullName>
    </recommendedName>
</protein>
<comment type="caution">
    <text evidence="2">The sequence shown here is derived from an EMBL/GenBank/DDBJ whole genome shotgun (WGS) entry which is preliminary data.</text>
</comment>
<feature type="signal peptide" evidence="1">
    <location>
        <begin position="1"/>
        <end position="22"/>
    </location>
</feature>
<name>A0ABQ1ZCQ8_9BACT</name>
<dbReference type="SUPFAM" id="SSF63825">
    <property type="entry name" value="YWTD domain"/>
    <property type="match status" value="1"/>
</dbReference>
<keyword evidence="3" id="KW-1185">Reference proteome</keyword>
<evidence type="ECO:0008006" key="4">
    <source>
        <dbReference type="Google" id="ProtNLM"/>
    </source>
</evidence>
<dbReference type="EMBL" id="BMIA01000008">
    <property type="protein sequence ID" value="GGH55159.1"/>
    <property type="molecule type" value="Genomic_DNA"/>
</dbReference>
<sequence length="341" mass="35707">MLRLYAKLTVLAVGLFSFSCSLQDHVIPATPDVYVTGYSHTNADKIARYWKNGEAVDLLSNINGAAATSIAASGGDVYVVGWDADNSSSSRAKYWKNGVLQTLSGPYTATVLSKVLLSGSDVYVAGSGANQSGYYAMYWKNGAPVVLNDSRDGWARDMAIDNGDIYVTGNASGGPGELAVAKYWKNGASVQLTSGPEQQYPNGIAVSGSDVHVVGTQNGDGTHGTIAKYWKNGVETILSPSSYHSNANDIAVAGSDVYIVGNVAGKDNYYTAKIWKNGIASTLPGGVEASGITIVGSDIYVSGTGLNGLTNVAKYWKNGVPVDLTNGMLNNITTSIFVVNP</sequence>
<evidence type="ECO:0000256" key="1">
    <source>
        <dbReference type="SAM" id="SignalP"/>
    </source>
</evidence>
<organism evidence="2 3">
    <name type="scientific">Dyadobacter endophyticus</name>
    <dbReference type="NCBI Taxonomy" id="1749036"/>
    <lineage>
        <taxon>Bacteria</taxon>
        <taxon>Pseudomonadati</taxon>
        <taxon>Bacteroidota</taxon>
        <taxon>Cytophagia</taxon>
        <taxon>Cytophagales</taxon>
        <taxon>Spirosomataceae</taxon>
        <taxon>Dyadobacter</taxon>
    </lineage>
</organism>
<accession>A0ABQ1ZCQ8</accession>
<reference evidence="3" key="1">
    <citation type="journal article" date="2019" name="Int. J. Syst. Evol. Microbiol.">
        <title>The Global Catalogue of Microorganisms (GCM) 10K type strain sequencing project: providing services to taxonomists for standard genome sequencing and annotation.</title>
        <authorList>
            <consortium name="The Broad Institute Genomics Platform"/>
            <consortium name="The Broad Institute Genome Sequencing Center for Infectious Disease"/>
            <person name="Wu L."/>
            <person name="Ma J."/>
        </authorList>
    </citation>
    <scope>NUCLEOTIDE SEQUENCE [LARGE SCALE GENOMIC DNA]</scope>
    <source>
        <strain evidence="3">CGMCC 1.15288</strain>
    </source>
</reference>
<gene>
    <name evidence="2" type="ORF">GCM10007423_62390</name>
</gene>
<feature type="chain" id="PRO_5045790024" description="Beta-propeller repeat-containing protein" evidence="1">
    <location>
        <begin position="23"/>
        <end position="341"/>
    </location>
</feature>